<sequence length="131" mass="14303">MARPQKQRCIRCTPVSDYFKPRGVPLHALDEIALELDELEALRLADLDGHYQTEVALRMGVSRQTIGNILARARHKIADALLNGKALRISSTSQGDAQRFPPPPAGEDLVERAAITGPSPIDLTQVLKAIS</sequence>
<evidence type="ECO:0000313" key="3">
    <source>
        <dbReference type="EMBL" id="NSL56029.1"/>
    </source>
</evidence>
<dbReference type="PANTHER" id="PTHR37478:SF2">
    <property type="entry name" value="UPF0251 PROTEIN TK0562"/>
    <property type="match status" value="1"/>
</dbReference>
<dbReference type="Pfam" id="PF02001">
    <property type="entry name" value="DUF134"/>
    <property type="match status" value="1"/>
</dbReference>
<keyword evidence="4" id="KW-1185">Reference proteome</keyword>
<reference evidence="3 4" key="1">
    <citation type="submission" date="2020-06" db="EMBL/GenBank/DDBJ databases">
        <title>Draft genome of Uliginosibacterium sp. IMCC34675.</title>
        <authorList>
            <person name="Song J."/>
        </authorList>
    </citation>
    <scope>NUCLEOTIDE SEQUENCE [LARGE SCALE GENOMIC DNA]</scope>
    <source>
        <strain evidence="3 4">IMCC34675</strain>
    </source>
</reference>
<comment type="similarity">
    <text evidence="1 2">Belongs to the UPF0251 family.</text>
</comment>
<comment type="caution">
    <text evidence="3">The sequence shown here is derived from an EMBL/GenBank/DDBJ whole genome shotgun (WGS) entry which is preliminary data.</text>
</comment>
<dbReference type="HAMAP" id="MF_00674">
    <property type="entry name" value="UPF0251"/>
    <property type="match status" value="1"/>
</dbReference>
<dbReference type="Gene3D" id="1.10.10.10">
    <property type="entry name" value="Winged helix-like DNA-binding domain superfamily/Winged helix DNA-binding domain"/>
    <property type="match status" value="1"/>
</dbReference>
<dbReference type="PANTHER" id="PTHR37478">
    <property type="match status" value="1"/>
</dbReference>
<organism evidence="3 4">
    <name type="scientific">Uliginosibacterium aquaticum</name>
    <dbReference type="NCBI Taxonomy" id="2731212"/>
    <lineage>
        <taxon>Bacteria</taxon>
        <taxon>Pseudomonadati</taxon>
        <taxon>Pseudomonadota</taxon>
        <taxon>Betaproteobacteria</taxon>
        <taxon>Rhodocyclales</taxon>
        <taxon>Zoogloeaceae</taxon>
        <taxon>Uliginosibacterium</taxon>
    </lineage>
</organism>
<dbReference type="InterPro" id="IPR002852">
    <property type="entry name" value="UPF0251"/>
</dbReference>
<proteinExistence type="inferred from homology"/>
<protein>
    <recommendedName>
        <fullName evidence="2">UPF0251 protein HJ583_013395</fullName>
    </recommendedName>
</protein>
<dbReference type="Proteomes" id="UP000778523">
    <property type="component" value="Unassembled WGS sequence"/>
</dbReference>
<dbReference type="RefSeq" id="WP_170022383.1">
    <property type="nucleotide sequence ID" value="NZ_JABCSC020000003.1"/>
</dbReference>
<accession>A0ABX2IGV2</accession>
<evidence type="ECO:0000256" key="1">
    <source>
        <dbReference type="ARBA" id="ARBA00009350"/>
    </source>
</evidence>
<dbReference type="InterPro" id="IPR036388">
    <property type="entry name" value="WH-like_DNA-bd_sf"/>
</dbReference>
<dbReference type="InterPro" id="IPR013324">
    <property type="entry name" value="RNA_pol_sigma_r3/r4-like"/>
</dbReference>
<evidence type="ECO:0000256" key="2">
    <source>
        <dbReference type="HAMAP-Rule" id="MF_00674"/>
    </source>
</evidence>
<name>A0ABX2IGV2_9RHOO</name>
<dbReference type="EMBL" id="JABCSC020000003">
    <property type="protein sequence ID" value="NSL56029.1"/>
    <property type="molecule type" value="Genomic_DNA"/>
</dbReference>
<evidence type="ECO:0000313" key="4">
    <source>
        <dbReference type="Proteomes" id="UP000778523"/>
    </source>
</evidence>
<gene>
    <name evidence="3" type="ORF">HJ583_013395</name>
</gene>
<dbReference type="SUPFAM" id="SSF88659">
    <property type="entry name" value="Sigma3 and sigma4 domains of RNA polymerase sigma factors"/>
    <property type="match status" value="1"/>
</dbReference>